<reference evidence="5 6" key="1">
    <citation type="submission" date="2024-06" db="EMBL/GenBank/DDBJ databases">
        <title>Caproicibacterium argilliputei sp. nov, a novel caproic acid producing anaerobic bacterium isolated from pit mud.</title>
        <authorList>
            <person name="Xia S."/>
        </authorList>
    </citation>
    <scope>NUCLEOTIDE SEQUENCE [LARGE SCALE GENOMIC DNA]</scope>
    <source>
        <strain evidence="5 6">ZCY20-5</strain>
    </source>
</reference>
<dbReference type="Proteomes" id="UP001300604">
    <property type="component" value="Chromosome"/>
</dbReference>
<protein>
    <submittedName>
        <fullName evidence="5">V-type ATP synthase subunit E family protein</fullName>
    </submittedName>
</protein>
<name>A0AA97DBC0_9FIRM</name>
<reference evidence="6" key="3">
    <citation type="submission" date="2024-06" db="EMBL/GenBank/DDBJ databases">
        <authorList>
            <person name="Zeng C."/>
        </authorList>
    </citation>
    <scope>NUCLEOTIDE SEQUENCE [LARGE SCALE GENOMIC DNA]</scope>
    <source>
        <strain evidence="6">ZCY20-5</strain>
    </source>
</reference>
<feature type="coiled-coil region" evidence="4">
    <location>
        <begin position="23"/>
        <end position="70"/>
    </location>
</feature>
<evidence type="ECO:0000256" key="3">
    <source>
        <dbReference type="ARBA" id="ARBA00023065"/>
    </source>
</evidence>
<evidence type="ECO:0000256" key="4">
    <source>
        <dbReference type="SAM" id="Coils"/>
    </source>
</evidence>
<accession>A0AA97DBC0</accession>
<evidence type="ECO:0000313" key="6">
    <source>
        <dbReference type="Proteomes" id="UP001300604"/>
    </source>
</evidence>
<evidence type="ECO:0000313" key="5">
    <source>
        <dbReference type="EMBL" id="WOC33279.1"/>
    </source>
</evidence>
<reference evidence="6" key="2">
    <citation type="submission" date="2024-06" db="EMBL/GenBank/DDBJ databases">
        <title>Caproicibacterium argilliputei sp. nov, a novel caproic acid producing anaerobic bacterium isolated from pit mud.</title>
        <authorList>
            <person name="Zeng C."/>
        </authorList>
    </citation>
    <scope>NUCLEOTIDE SEQUENCE [LARGE SCALE GENOMIC DNA]</scope>
    <source>
        <strain evidence="6">ZCY20-5</strain>
    </source>
</reference>
<dbReference type="Gene3D" id="3.30.2320.30">
    <property type="entry name" value="ATP synthase, E subunit, C-terminal"/>
    <property type="match status" value="1"/>
</dbReference>
<organism evidence="5 6">
    <name type="scientific">Caproicibacterium argilliputei</name>
    <dbReference type="NCBI Taxonomy" id="3030016"/>
    <lineage>
        <taxon>Bacteria</taxon>
        <taxon>Bacillati</taxon>
        <taxon>Bacillota</taxon>
        <taxon>Clostridia</taxon>
        <taxon>Eubacteriales</taxon>
        <taxon>Oscillospiraceae</taxon>
        <taxon>Caproicibacterium</taxon>
    </lineage>
</organism>
<keyword evidence="3" id="KW-0406">Ion transport</keyword>
<keyword evidence="6" id="KW-1185">Reference proteome</keyword>
<sequence>MDMTEDKGTRSNEKVSKFHDAINHYATEQRNQIEREVAEYKARELENAEKEVLNEAYRLIQAEMASMRNKIAREMALREQDARRALLTRRQEITTEIFAKATGKLNEFVASDKYEAFLTKAVKEAAPLFTAPDTVFAMKPGDEAHQAAVKAAFGGNCTFAEDKTIHLGGLRIISKSLGLTADQTLDALLEDQRDWFETHSGLAVV</sequence>
<gene>
    <name evidence="5" type="ORF">PXC00_05260</name>
</gene>
<proteinExistence type="inferred from homology"/>
<dbReference type="RefSeq" id="WP_275845558.1">
    <property type="nucleotide sequence ID" value="NZ_CP135996.1"/>
</dbReference>
<dbReference type="Pfam" id="PF01991">
    <property type="entry name" value="vATP-synt_E"/>
    <property type="match status" value="1"/>
</dbReference>
<evidence type="ECO:0000256" key="1">
    <source>
        <dbReference type="ARBA" id="ARBA00005901"/>
    </source>
</evidence>
<dbReference type="AlphaFoldDB" id="A0AA97DBC0"/>
<keyword evidence="4" id="KW-0175">Coiled coil</keyword>
<dbReference type="KEGG" id="carl:PXC00_05260"/>
<dbReference type="EMBL" id="CP135996">
    <property type="protein sequence ID" value="WOC33279.1"/>
    <property type="molecule type" value="Genomic_DNA"/>
</dbReference>
<dbReference type="GO" id="GO:0033178">
    <property type="term" value="C:proton-transporting two-sector ATPase complex, catalytic domain"/>
    <property type="evidence" value="ECO:0007669"/>
    <property type="project" value="InterPro"/>
</dbReference>
<dbReference type="InterPro" id="IPR002842">
    <property type="entry name" value="ATPase_V1_Esu"/>
</dbReference>
<keyword evidence="2" id="KW-0813">Transport</keyword>
<evidence type="ECO:0000256" key="2">
    <source>
        <dbReference type="ARBA" id="ARBA00022448"/>
    </source>
</evidence>
<dbReference type="GO" id="GO:0046961">
    <property type="term" value="F:proton-transporting ATPase activity, rotational mechanism"/>
    <property type="evidence" value="ECO:0007669"/>
    <property type="project" value="InterPro"/>
</dbReference>
<comment type="similarity">
    <text evidence="1">Belongs to the V-ATPase E subunit family.</text>
</comment>
<dbReference type="SUPFAM" id="SSF160527">
    <property type="entry name" value="V-type ATPase subunit E-like"/>
    <property type="match status" value="1"/>
</dbReference>
<dbReference type="InterPro" id="IPR038495">
    <property type="entry name" value="ATPase_E_C"/>
</dbReference>